<dbReference type="RefSeq" id="WP_048499857.1">
    <property type="nucleotide sequence ID" value="NZ_LFNG01000012.1"/>
</dbReference>
<dbReference type="Gene3D" id="2.60.120.370">
    <property type="entry name" value="YhcH/YjgK/YiaL"/>
    <property type="match status" value="1"/>
</dbReference>
<evidence type="ECO:0000313" key="2">
    <source>
        <dbReference type="Proteomes" id="UP000035900"/>
    </source>
</evidence>
<dbReference type="InterPro" id="IPR037012">
    <property type="entry name" value="NanQ/TabA/YiaL_sf"/>
</dbReference>
<dbReference type="PATRIC" id="fig|1304281.5.peg.2111"/>
<comment type="caution">
    <text evidence="1">The sequence shown here is derived from an EMBL/GenBank/DDBJ whole genome shotgun (WGS) entry which is preliminary data.</text>
</comment>
<sequence>MIIGSLQNAGKYFPLHPLFSKAFQFLEDHDLMTLPDGTIEIEEGLKAIVSQKNGKSKAESLQKFECHDANIDIQVCVKGNETIGWKPREKCLLPKGGYDSAKDVTFFSDEPDTYFELTDHQFVILFPEDVHAPMIGEDEIRKIVFKVKI</sequence>
<dbReference type="PANTHER" id="PTHR34986">
    <property type="entry name" value="EVOLVED BETA-GALACTOSIDASE SUBUNIT BETA"/>
    <property type="match status" value="1"/>
</dbReference>
<dbReference type="Proteomes" id="UP000035900">
    <property type="component" value="Unassembled WGS sequence"/>
</dbReference>
<keyword evidence="2" id="KW-1185">Reference proteome</keyword>
<gene>
    <name evidence="1" type="ORF">ACM44_09805</name>
</gene>
<name>A0A0J7IYL8_9FLAO</name>
<evidence type="ECO:0000313" key="1">
    <source>
        <dbReference type="EMBL" id="KMQ70909.1"/>
    </source>
</evidence>
<accession>A0A0J7IYL8</accession>
<protein>
    <recommendedName>
        <fullName evidence="3">YhcH/YjgK/YiaL family protein</fullName>
    </recommendedName>
</protein>
<dbReference type="AlphaFoldDB" id="A0A0J7IYL8"/>
<dbReference type="OrthoDB" id="9792756at2"/>
<dbReference type="PANTHER" id="PTHR34986:SF1">
    <property type="entry name" value="PROTEIN YIAL"/>
    <property type="match status" value="1"/>
</dbReference>
<dbReference type="EMBL" id="LFNG01000012">
    <property type="protein sequence ID" value="KMQ70909.1"/>
    <property type="molecule type" value="Genomic_DNA"/>
</dbReference>
<proteinExistence type="predicted"/>
<dbReference type="InterPro" id="IPR004375">
    <property type="entry name" value="NanQ/TabA/YiaL"/>
</dbReference>
<dbReference type="NCBIfam" id="TIGR00022">
    <property type="entry name" value="YhcH/YjgK/YiaL family protein"/>
    <property type="match status" value="1"/>
</dbReference>
<dbReference type="GO" id="GO:0005829">
    <property type="term" value="C:cytosol"/>
    <property type="evidence" value="ECO:0007669"/>
    <property type="project" value="TreeGrafter"/>
</dbReference>
<evidence type="ECO:0008006" key="3">
    <source>
        <dbReference type="Google" id="ProtNLM"/>
    </source>
</evidence>
<dbReference type="SUPFAM" id="SSF51197">
    <property type="entry name" value="Clavaminate synthase-like"/>
    <property type="match status" value="1"/>
</dbReference>
<dbReference type="STRING" id="1304281.ACM44_09805"/>
<dbReference type="Pfam" id="PF04074">
    <property type="entry name" value="DUF386"/>
    <property type="match status" value="1"/>
</dbReference>
<organism evidence="1 2">
    <name type="scientific">Chryseobacterium koreense CCUG 49689</name>
    <dbReference type="NCBI Taxonomy" id="1304281"/>
    <lineage>
        <taxon>Bacteria</taxon>
        <taxon>Pseudomonadati</taxon>
        <taxon>Bacteroidota</taxon>
        <taxon>Flavobacteriia</taxon>
        <taxon>Flavobacteriales</taxon>
        <taxon>Weeksellaceae</taxon>
        <taxon>Chryseobacterium group</taxon>
        <taxon>Chryseobacterium</taxon>
    </lineage>
</organism>
<reference evidence="1 2" key="1">
    <citation type="journal article" date="2004" name="Int. J. Syst. Evol. Microbiol.">
        <title>Kaistella koreensis gen. nov., sp. nov., a novel member of the Chryseobacterium-Bergeyella-Riemerella branch.</title>
        <authorList>
            <person name="Kim M.K."/>
            <person name="Im W.T."/>
            <person name="Shin Y.K."/>
            <person name="Lim J.H."/>
            <person name="Kim S.H."/>
            <person name="Lee B.C."/>
            <person name="Park M.Y."/>
            <person name="Lee K.Y."/>
            <person name="Lee S.T."/>
        </authorList>
    </citation>
    <scope>NUCLEOTIDE SEQUENCE [LARGE SCALE GENOMIC DNA]</scope>
    <source>
        <strain evidence="1 2">CCUG 49689</strain>
    </source>
</reference>